<evidence type="ECO:0000313" key="1">
    <source>
        <dbReference type="EMBL" id="RJP21118.1"/>
    </source>
</evidence>
<proteinExistence type="predicted"/>
<dbReference type="Proteomes" id="UP000265882">
    <property type="component" value="Unassembled WGS sequence"/>
</dbReference>
<accession>A0A3A4NK69</accession>
<comment type="caution">
    <text evidence="1">The sequence shown here is derived from an EMBL/GenBank/DDBJ whole genome shotgun (WGS) entry which is preliminary data.</text>
</comment>
<organism evidence="1 2">
    <name type="scientific">Abyssobacteria bacterium (strain SURF_5)</name>
    <dbReference type="NCBI Taxonomy" id="2093360"/>
    <lineage>
        <taxon>Bacteria</taxon>
        <taxon>Pseudomonadati</taxon>
        <taxon>Candidatus Hydrogenedentota</taxon>
        <taxon>Candidatus Abyssobacteria</taxon>
    </lineage>
</organism>
<sequence length="81" mass="9639">MHERQSIYNRHHASDLYLRTLSKTSSRERLSCSDDACDYREALKHILVDTIEALEETRRAFKSKQIEMLRKKLTQILLEMS</sequence>
<protein>
    <submittedName>
        <fullName evidence="1">Uncharacterized protein</fullName>
    </submittedName>
</protein>
<reference evidence="1 2" key="1">
    <citation type="journal article" date="2017" name="ISME J.">
        <title>Energy and carbon metabolisms in a deep terrestrial subsurface fluid microbial community.</title>
        <authorList>
            <person name="Momper L."/>
            <person name="Jungbluth S.P."/>
            <person name="Lee M.D."/>
            <person name="Amend J.P."/>
        </authorList>
    </citation>
    <scope>NUCLEOTIDE SEQUENCE [LARGE SCALE GENOMIC DNA]</scope>
    <source>
        <strain evidence="1">SURF_5</strain>
    </source>
</reference>
<gene>
    <name evidence="1" type="ORF">C4520_10395</name>
</gene>
<name>A0A3A4NK69_ABYX5</name>
<dbReference type="AlphaFoldDB" id="A0A3A4NK69"/>
<evidence type="ECO:0000313" key="2">
    <source>
        <dbReference type="Proteomes" id="UP000265882"/>
    </source>
</evidence>
<dbReference type="EMBL" id="QZKU01000070">
    <property type="protein sequence ID" value="RJP21118.1"/>
    <property type="molecule type" value="Genomic_DNA"/>
</dbReference>